<sequence length="149" mass="16205">MLYDWGAFTFNIEPMPAPLFGVKAFQSRSGQSNVPCDLKRVPRLTNYYRLMSPNSAENAQVPNLNPTNNCKICVAAIIGAGHNLKSSKTLANITTSAGAIGRTPTPAEICPKYRDHHLPLETTLDICDSQRRANDPASQIETSSLYAPG</sequence>
<dbReference type="Proteomes" id="UP000807025">
    <property type="component" value="Unassembled WGS sequence"/>
</dbReference>
<keyword evidence="2" id="KW-1185">Reference proteome</keyword>
<reference evidence="1" key="1">
    <citation type="submission" date="2020-11" db="EMBL/GenBank/DDBJ databases">
        <authorList>
            <consortium name="DOE Joint Genome Institute"/>
            <person name="Ahrendt S."/>
            <person name="Riley R."/>
            <person name="Andreopoulos W."/>
            <person name="Labutti K."/>
            <person name="Pangilinan J."/>
            <person name="Ruiz-Duenas F.J."/>
            <person name="Barrasa J.M."/>
            <person name="Sanchez-Garcia M."/>
            <person name="Camarero S."/>
            <person name="Miyauchi S."/>
            <person name="Serrano A."/>
            <person name="Linde D."/>
            <person name="Babiker R."/>
            <person name="Drula E."/>
            <person name="Ayuso-Fernandez I."/>
            <person name="Pacheco R."/>
            <person name="Padilla G."/>
            <person name="Ferreira P."/>
            <person name="Barriuso J."/>
            <person name="Kellner H."/>
            <person name="Castanera R."/>
            <person name="Alfaro M."/>
            <person name="Ramirez L."/>
            <person name="Pisabarro A.G."/>
            <person name="Kuo A."/>
            <person name="Tritt A."/>
            <person name="Lipzen A."/>
            <person name="He G."/>
            <person name="Yan M."/>
            <person name="Ng V."/>
            <person name="Cullen D."/>
            <person name="Martin F."/>
            <person name="Rosso M.-N."/>
            <person name="Henrissat B."/>
            <person name="Hibbett D."/>
            <person name="Martinez A.T."/>
            <person name="Grigoriev I.V."/>
        </authorList>
    </citation>
    <scope>NUCLEOTIDE SEQUENCE</scope>
    <source>
        <strain evidence="1">ATCC 90797</strain>
    </source>
</reference>
<accession>A0A9P5ZPM5</accession>
<dbReference type="EMBL" id="MU154666">
    <property type="protein sequence ID" value="KAF9489571.1"/>
    <property type="molecule type" value="Genomic_DNA"/>
</dbReference>
<evidence type="ECO:0000313" key="1">
    <source>
        <dbReference type="EMBL" id="KAF9489571.1"/>
    </source>
</evidence>
<gene>
    <name evidence="1" type="ORF">BDN71DRAFT_1435288</name>
</gene>
<comment type="caution">
    <text evidence="1">The sequence shown here is derived from an EMBL/GenBank/DDBJ whole genome shotgun (WGS) entry which is preliminary data.</text>
</comment>
<protein>
    <submittedName>
        <fullName evidence="1">Uncharacterized protein</fullName>
    </submittedName>
</protein>
<evidence type="ECO:0000313" key="2">
    <source>
        <dbReference type="Proteomes" id="UP000807025"/>
    </source>
</evidence>
<name>A0A9P5ZPM5_PLEER</name>
<proteinExistence type="predicted"/>
<organism evidence="1 2">
    <name type="scientific">Pleurotus eryngii</name>
    <name type="common">Boletus of the steppes</name>
    <dbReference type="NCBI Taxonomy" id="5323"/>
    <lineage>
        <taxon>Eukaryota</taxon>
        <taxon>Fungi</taxon>
        <taxon>Dikarya</taxon>
        <taxon>Basidiomycota</taxon>
        <taxon>Agaricomycotina</taxon>
        <taxon>Agaricomycetes</taxon>
        <taxon>Agaricomycetidae</taxon>
        <taxon>Agaricales</taxon>
        <taxon>Pleurotineae</taxon>
        <taxon>Pleurotaceae</taxon>
        <taxon>Pleurotus</taxon>
    </lineage>
</organism>
<dbReference type="AlphaFoldDB" id="A0A9P5ZPM5"/>